<comment type="caution">
    <text evidence="2">The sequence shown here is derived from an EMBL/GenBank/DDBJ whole genome shotgun (WGS) entry which is preliminary data.</text>
</comment>
<accession>A0ABT3B2I8</accession>
<keyword evidence="3" id="KW-1185">Reference proteome</keyword>
<dbReference type="Proteomes" id="UP001526143">
    <property type="component" value="Unassembled WGS sequence"/>
</dbReference>
<gene>
    <name evidence="2" type="ORF">OGM63_19050</name>
</gene>
<feature type="compositionally biased region" description="Polar residues" evidence="1">
    <location>
        <begin position="114"/>
        <end position="124"/>
    </location>
</feature>
<organism evidence="2 3">
    <name type="scientific">Plectonema radiosum NIES-515</name>
    <dbReference type="NCBI Taxonomy" id="2986073"/>
    <lineage>
        <taxon>Bacteria</taxon>
        <taxon>Bacillati</taxon>
        <taxon>Cyanobacteriota</taxon>
        <taxon>Cyanophyceae</taxon>
        <taxon>Oscillatoriophycideae</taxon>
        <taxon>Oscillatoriales</taxon>
        <taxon>Microcoleaceae</taxon>
        <taxon>Plectonema</taxon>
    </lineage>
</organism>
<name>A0ABT3B2I8_9CYAN</name>
<proteinExistence type="predicted"/>
<evidence type="ECO:0000313" key="3">
    <source>
        <dbReference type="Proteomes" id="UP001526143"/>
    </source>
</evidence>
<feature type="region of interest" description="Disordered" evidence="1">
    <location>
        <begin position="106"/>
        <end position="130"/>
    </location>
</feature>
<protein>
    <submittedName>
        <fullName evidence="2">Uncharacterized protein</fullName>
    </submittedName>
</protein>
<dbReference type="RefSeq" id="WP_263747228.1">
    <property type="nucleotide sequence ID" value="NZ_JAOWRF010000276.1"/>
</dbReference>
<sequence length="143" mass="16623">MQQLELWDLLSQVENSSQEIKPLLFPNPRKAEKLRELADSMTKAICASQQRFAIAAKKNSPIAQLNPTRRRARIADSLYQEGLRLEQIQFLLYALANSAELGNLPRIKRRNHRQNPTGSPSIHEQGQLERQGYRRRIRLRRLV</sequence>
<evidence type="ECO:0000256" key="1">
    <source>
        <dbReference type="SAM" id="MobiDB-lite"/>
    </source>
</evidence>
<reference evidence="2 3" key="1">
    <citation type="submission" date="2022-10" db="EMBL/GenBank/DDBJ databases">
        <title>Identification of biosynthetic pathway for the production of the potent trypsin inhibitor radiosumin.</title>
        <authorList>
            <person name="Fewer D.P."/>
            <person name="Delbaje E."/>
            <person name="Ouyang X."/>
            <person name="Agostino P.D."/>
            <person name="Wahlsten M."/>
            <person name="Jokela J."/>
            <person name="Permi P."/>
            <person name="Haapaniemi E."/>
            <person name="Koistinen H."/>
        </authorList>
    </citation>
    <scope>NUCLEOTIDE SEQUENCE [LARGE SCALE GENOMIC DNA]</scope>
    <source>
        <strain evidence="2 3">NIES-515</strain>
    </source>
</reference>
<evidence type="ECO:0000313" key="2">
    <source>
        <dbReference type="EMBL" id="MCV3215583.1"/>
    </source>
</evidence>
<dbReference type="EMBL" id="JAOWRF010000276">
    <property type="protein sequence ID" value="MCV3215583.1"/>
    <property type="molecule type" value="Genomic_DNA"/>
</dbReference>